<protein>
    <submittedName>
        <fullName evidence="2">Uncharacterized protein</fullName>
    </submittedName>
</protein>
<evidence type="ECO:0000313" key="3">
    <source>
        <dbReference type="Proteomes" id="UP001177003"/>
    </source>
</evidence>
<sequence length="102" mass="11392">MSAPPPPSLDSINSREFLNINDLHSLFCDYGDKIAANQIEMQALKDQVAKDFIVCRVDHISMHHKSEDHDRKLKAFALVMGGVMVAMLGMMLVGVKVLINLR</sequence>
<keyword evidence="3" id="KW-1185">Reference proteome</keyword>
<keyword evidence="1" id="KW-1133">Transmembrane helix</keyword>
<accession>A0AA35Y9R8</accession>
<proteinExistence type="predicted"/>
<gene>
    <name evidence="2" type="ORF">LSALG_LOCUS6587</name>
</gene>
<dbReference type="AlphaFoldDB" id="A0AA35Y9R8"/>
<keyword evidence="1" id="KW-0472">Membrane</keyword>
<feature type="transmembrane region" description="Helical" evidence="1">
    <location>
        <begin position="75"/>
        <end position="99"/>
    </location>
</feature>
<name>A0AA35Y9R8_LACSI</name>
<reference evidence="2" key="1">
    <citation type="submission" date="2023-04" db="EMBL/GenBank/DDBJ databases">
        <authorList>
            <person name="Vijverberg K."/>
            <person name="Xiong W."/>
            <person name="Schranz E."/>
        </authorList>
    </citation>
    <scope>NUCLEOTIDE SEQUENCE</scope>
</reference>
<keyword evidence="1" id="KW-0812">Transmembrane</keyword>
<evidence type="ECO:0000256" key="1">
    <source>
        <dbReference type="SAM" id="Phobius"/>
    </source>
</evidence>
<organism evidence="2 3">
    <name type="scientific">Lactuca saligna</name>
    <name type="common">Willowleaf lettuce</name>
    <dbReference type="NCBI Taxonomy" id="75948"/>
    <lineage>
        <taxon>Eukaryota</taxon>
        <taxon>Viridiplantae</taxon>
        <taxon>Streptophyta</taxon>
        <taxon>Embryophyta</taxon>
        <taxon>Tracheophyta</taxon>
        <taxon>Spermatophyta</taxon>
        <taxon>Magnoliopsida</taxon>
        <taxon>eudicotyledons</taxon>
        <taxon>Gunneridae</taxon>
        <taxon>Pentapetalae</taxon>
        <taxon>asterids</taxon>
        <taxon>campanulids</taxon>
        <taxon>Asterales</taxon>
        <taxon>Asteraceae</taxon>
        <taxon>Cichorioideae</taxon>
        <taxon>Cichorieae</taxon>
        <taxon>Lactucinae</taxon>
        <taxon>Lactuca</taxon>
    </lineage>
</organism>
<dbReference type="Proteomes" id="UP001177003">
    <property type="component" value="Chromosome 0"/>
</dbReference>
<evidence type="ECO:0000313" key="2">
    <source>
        <dbReference type="EMBL" id="CAI9266012.1"/>
    </source>
</evidence>
<dbReference type="EMBL" id="OX465086">
    <property type="protein sequence ID" value="CAI9266012.1"/>
    <property type="molecule type" value="Genomic_DNA"/>
</dbReference>